<keyword evidence="1" id="KW-0732">Signal</keyword>
<dbReference type="Proteomes" id="UP001500212">
    <property type="component" value="Unassembled WGS sequence"/>
</dbReference>
<organism evidence="2 3">
    <name type="scientific">Actinoallomurus liliacearum</name>
    <dbReference type="NCBI Taxonomy" id="1080073"/>
    <lineage>
        <taxon>Bacteria</taxon>
        <taxon>Bacillati</taxon>
        <taxon>Actinomycetota</taxon>
        <taxon>Actinomycetes</taxon>
        <taxon>Streptosporangiales</taxon>
        <taxon>Thermomonosporaceae</taxon>
        <taxon>Actinoallomurus</taxon>
    </lineage>
</organism>
<reference evidence="3" key="1">
    <citation type="journal article" date="2019" name="Int. J. Syst. Evol. Microbiol.">
        <title>The Global Catalogue of Microorganisms (GCM) 10K type strain sequencing project: providing services to taxonomists for standard genome sequencing and annotation.</title>
        <authorList>
            <consortium name="The Broad Institute Genomics Platform"/>
            <consortium name="The Broad Institute Genome Sequencing Center for Infectious Disease"/>
            <person name="Wu L."/>
            <person name="Ma J."/>
        </authorList>
    </citation>
    <scope>NUCLEOTIDE SEQUENCE [LARGE SCALE GENOMIC DNA]</scope>
    <source>
        <strain evidence="3">JCM 17938</strain>
    </source>
</reference>
<evidence type="ECO:0000256" key="1">
    <source>
        <dbReference type="SAM" id="SignalP"/>
    </source>
</evidence>
<keyword evidence="3" id="KW-1185">Reference proteome</keyword>
<gene>
    <name evidence="2" type="ORF">GCM10023195_79220</name>
</gene>
<comment type="caution">
    <text evidence="2">The sequence shown here is derived from an EMBL/GenBank/DDBJ whole genome shotgun (WGS) entry which is preliminary data.</text>
</comment>
<accession>A0ABP8TYQ7</accession>
<protein>
    <submittedName>
        <fullName evidence="2">Uncharacterized protein</fullName>
    </submittedName>
</protein>
<name>A0ABP8TYQ7_9ACTN</name>
<feature type="signal peptide" evidence="1">
    <location>
        <begin position="1"/>
        <end position="35"/>
    </location>
</feature>
<proteinExistence type="predicted"/>
<dbReference type="EMBL" id="BAABHJ010000040">
    <property type="protein sequence ID" value="GAA4617714.1"/>
    <property type="molecule type" value="Genomic_DNA"/>
</dbReference>
<evidence type="ECO:0000313" key="3">
    <source>
        <dbReference type="Proteomes" id="UP001500212"/>
    </source>
</evidence>
<sequence>MGIYSGEDVRIKLATALSTAILATGMLSSAPAASAASYPVSTFDVTLGNTYTRGTITWYNRSVTLTGEHKSVDQNYCRGTTAFALDAEGHEMDRQYSYVDDNACGTSKSFSFSLVVSSPGPPIVRVCLDDGALQPPITYLKCVRYGRPS</sequence>
<feature type="chain" id="PRO_5047516620" evidence="1">
    <location>
        <begin position="36"/>
        <end position="149"/>
    </location>
</feature>
<evidence type="ECO:0000313" key="2">
    <source>
        <dbReference type="EMBL" id="GAA4617714.1"/>
    </source>
</evidence>